<gene>
    <name evidence="1" type="ORF">NP233_g10596</name>
</gene>
<dbReference type="AlphaFoldDB" id="A0AAD5VI64"/>
<keyword evidence="2" id="KW-1185">Reference proteome</keyword>
<evidence type="ECO:0000313" key="1">
    <source>
        <dbReference type="EMBL" id="KAJ3560797.1"/>
    </source>
</evidence>
<evidence type="ECO:0000313" key="2">
    <source>
        <dbReference type="Proteomes" id="UP001213000"/>
    </source>
</evidence>
<sequence length="423" mass="48890">MNPGLASLDIQLDILEEQSAALLNSLPSKFSLSSTSGSRNLSIEFGRIRFDHPCHPTPLDRWYYLRKMELEDADPEAVFYASHLPHLRVLVIERFSTLYHVDRERFASNLFPFPELRHLEIQNVALRLSHQLLPLLRCSKVACLKMLQDLNTPCNLVSREADFTSFVEGVGRHCNPAYLHTLHFTTRAPISLDVGLSILAAPLQRFNLLRSFKMRTGMCPWVSPQDATWIGQNWSNIRTLCINPSDYIESFRRPRSKLSVLSCFAYACYELEHLELEVDAEKFCERSELFESLVRPDGSPTLNAPTLKKLHVRHSPIKNRDKKLVAAYLNFIFPNLETLDATSHSWNVDDFCNRWDRIAKHILPEMRRNIQAFDMDGVPDIEQESSNRRYQYMKDVEVVSDAEEESDQDKCLMHFFANRDLGD</sequence>
<reference evidence="1" key="1">
    <citation type="submission" date="2022-07" db="EMBL/GenBank/DDBJ databases">
        <title>Genome Sequence of Leucocoprinus birnbaumii.</title>
        <authorList>
            <person name="Buettner E."/>
        </authorList>
    </citation>
    <scope>NUCLEOTIDE SEQUENCE</scope>
    <source>
        <strain evidence="1">VT141</strain>
    </source>
</reference>
<comment type="caution">
    <text evidence="1">The sequence shown here is derived from an EMBL/GenBank/DDBJ whole genome shotgun (WGS) entry which is preliminary data.</text>
</comment>
<protein>
    <submittedName>
        <fullName evidence="1">Uncharacterized protein</fullName>
    </submittedName>
</protein>
<dbReference type="EMBL" id="JANIEX010001106">
    <property type="protein sequence ID" value="KAJ3560797.1"/>
    <property type="molecule type" value="Genomic_DNA"/>
</dbReference>
<dbReference type="InterPro" id="IPR032675">
    <property type="entry name" value="LRR_dom_sf"/>
</dbReference>
<accession>A0AAD5VI64</accession>
<proteinExistence type="predicted"/>
<dbReference type="SUPFAM" id="SSF52047">
    <property type="entry name" value="RNI-like"/>
    <property type="match status" value="1"/>
</dbReference>
<organism evidence="1 2">
    <name type="scientific">Leucocoprinus birnbaumii</name>
    <dbReference type="NCBI Taxonomy" id="56174"/>
    <lineage>
        <taxon>Eukaryota</taxon>
        <taxon>Fungi</taxon>
        <taxon>Dikarya</taxon>
        <taxon>Basidiomycota</taxon>
        <taxon>Agaricomycotina</taxon>
        <taxon>Agaricomycetes</taxon>
        <taxon>Agaricomycetidae</taxon>
        <taxon>Agaricales</taxon>
        <taxon>Agaricineae</taxon>
        <taxon>Agaricaceae</taxon>
        <taxon>Leucocoprinus</taxon>
    </lineage>
</organism>
<dbReference type="Gene3D" id="3.80.10.10">
    <property type="entry name" value="Ribonuclease Inhibitor"/>
    <property type="match status" value="1"/>
</dbReference>
<name>A0AAD5VI64_9AGAR</name>
<dbReference type="Proteomes" id="UP001213000">
    <property type="component" value="Unassembled WGS sequence"/>
</dbReference>